<dbReference type="PANTHER" id="PTHR30448">
    <property type="entry name" value="RNASE ADAPTER PROTEIN RAPZ"/>
    <property type="match status" value="1"/>
</dbReference>
<proteinExistence type="inferred from homology"/>
<dbReference type="Gene3D" id="3.40.50.300">
    <property type="entry name" value="P-loop containing nucleotide triphosphate hydrolases"/>
    <property type="match status" value="1"/>
</dbReference>
<gene>
    <name evidence="7" type="primary">rapZ</name>
    <name evidence="7" type="ORF">IAB63_11125</name>
</gene>
<dbReference type="NCBIfam" id="NF003828">
    <property type="entry name" value="PRK05416.1"/>
    <property type="match status" value="1"/>
</dbReference>
<sequence length="288" mass="32259">MRFVIVTGMSGAGKSSALKMLEDAGYFCVDNLPVPLLAKFAEMSSAAESENVAIGIDIRSGEGLETISQVLQDIHNLGVHYEILFLDCIDRVLVKRYKETRRQHPLAVGGRIETGIEIERKKMGFLKKQADYIIDTSHLLVRELKGEIDKIFIKNGPYQNFYITILSFGFKYGIPADSDLVFDVRFLPNPYYVDELKALTGNDEPVYSYVMACKEAGMFLDKVSDLLLFLIPQYIQEGKNQLVISIGCTGGKHRSVTLANALFEKMSDSPYSVKIEHRDIGKDALRKG</sequence>
<keyword evidence="3 4" id="KW-0342">GTP-binding</keyword>
<dbReference type="PIRSF" id="PIRSF005052">
    <property type="entry name" value="P-loopkin"/>
    <property type="match status" value="1"/>
</dbReference>
<evidence type="ECO:0000313" key="7">
    <source>
        <dbReference type="EMBL" id="HIU03791.1"/>
    </source>
</evidence>
<evidence type="ECO:0000256" key="4">
    <source>
        <dbReference type="HAMAP-Rule" id="MF_00636"/>
    </source>
</evidence>
<keyword evidence="2 4" id="KW-0067">ATP-binding</keyword>
<evidence type="ECO:0000256" key="2">
    <source>
        <dbReference type="ARBA" id="ARBA00022840"/>
    </source>
</evidence>
<keyword evidence="1 4" id="KW-0547">Nucleotide-binding</keyword>
<dbReference type="InterPro" id="IPR053931">
    <property type="entry name" value="RapZ_C"/>
</dbReference>
<evidence type="ECO:0000256" key="1">
    <source>
        <dbReference type="ARBA" id="ARBA00022741"/>
    </source>
</evidence>
<dbReference type="AlphaFoldDB" id="A0A9D1HIG6"/>
<feature type="binding site" evidence="4">
    <location>
        <begin position="57"/>
        <end position="60"/>
    </location>
    <ligand>
        <name>GTP</name>
        <dbReference type="ChEBI" id="CHEBI:37565"/>
    </ligand>
</feature>
<dbReference type="EMBL" id="DVLT01000072">
    <property type="protein sequence ID" value="HIU03791.1"/>
    <property type="molecule type" value="Genomic_DNA"/>
</dbReference>
<feature type="domain" description="RapZ-like N-terminal" evidence="5">
    <location>
        <begin position="1"/>
        <end position="155"/>
    </location>
</feature>
<comment type="caution">
    <text evidence="7">The sequence shown here is derived from an EMBL/GenBank/DDBJ whole genome shotgun (WGS) entry which is preliminary data.</text>
</comment>
<evidence type="ECO:0000256" key="3">
    <source>
        <dbReference type="ARBA" id="ARBA00023134"/>
    </source>
</evidence>
<dbReference type="Proteomes" id="UP000824164">
    <property type="component" value="Unassembled WGS sequence"/>
</dbReference>
<evidence type="ECO:0000259" key="6">
    <source>
        <dbReference type="Pfam" id="PF22740"/>
    </source>
</evidence>
<protein>
    <submittedName>
        <fullName evidence="7">RNase adapter RapZ</fullName>
    </submittedName>
</protein>
<feature type="binding site" evidence="4">
    <location>
        <begin position="8"/>
        <end position="15"/>
    </location>
    <ligand>
        <name>ATP</name>
        <dbReference type="ChEBI" id="CHEBI:30616"/>
    </ligand>
</feature>
<accession>A0A9D1HIG6</accession>
<evidence type="ECO:0000313" key="8">
    <source>
        <dbReference type="Proteomes" id="UP000824164"/>
    </source>
</evidence>
<evidence type="ECO:0000259" key="5">
    <source>
        <dbReference type="Pfam" id="PF03668"/>
    </source>
</evidence>
<name>A0A9D1HIG6_9FIRM</name>
<organism evidence="7 8">
    <name type="scientific">Candidatus Onthocola gallistercoris</name>
    <dbReference type="NCBI Taxonomy" id="2840876"/>
    <lineage>
        <taxon>Bacteria</taxon>
        <taxon>Bacillati</taxon>
        <taxon>Bacillota</taxon>
        <taxon>Bacilli</taxon>
        <taxon>Candidatus Onthocola</taxon>
    </lineage>
</organism>
<dbReference type="InterPro" id="IPR053930">
    <property type="entry name" value="RapZ-like_N"/>
</dbReference>
<dbReference type="GO" id="GO:0005525">
    <property type="term" value="F:GTP binding"/>
    <property type="evidence" value="ECO:0007669"/>
    <property type="project" value="UniProtKB-UniRule"/>
</dbReference>
<dbReference type="HAMAP" id="MF_00636">
    <property type="entry name" value="RapZ_like"/>
    <property type="match status" value="1"/>
</dbReference>
<dbReference type="Pfam" id="PF03668">
    <property type="entry name" value="RapZ-like_N"/>
    <property type="match status" value="1"/>
</dbReference>
<dbReference type="InterPro" id="IPR005337">
    <property type="entry name" value="RapZ-like"/>
</dbReference>
<dbReference type="Pfam" id="PF22740">
    <property type="entry name" value="PapZ_C"/>
    <property type="match status" value="1"/>
</dbReference>
<dbReference type="PANTHER" id="PTHR30448:SF0">
    <property type="entry name" value="RNASE ADAPTER PROTEIN RAPZ"/>
    <property type="match status" value="1"/>
</dbReference>
<feature type="domain" description="RapZ C-terminal" evidence="6">
    <location>
        <begin position="162"/>
        <end position="280"/>
    </location>
</feature>
<dbReference type="InterPro" id="IPR027417">
    <property type="entry name" value="P-loop_NTPase"/>
</dbReference>
<reference evidence="7" key="2">
    <citation type="journal article" date="2021" name="PeerJ">
        <title>Extensive microbial diversity within the chicken gut microbiome revealed by metagenomics and culture.</title>
        <authorList>
            <person name="Gilroy R."/>
            <person name="Ravi A."/>
            <person name="Getino M."/>
            <person name="Pursley I."/>
            <person name="Horton D.L."/>
            <person name="Alikhan N.F."/>
            <person name="Baker D."/>
            <person name="Gharbi K."/>
            <person name="Hall N."/>
            <person name="Watson M."/>
            <person name="Adriaenssens E.M."/>
            <person name="Foster-Nyarko E."/>
            <person name="Jarju S."/>
            <person name="Secka A."/>
            <person name="Antonio M."/>
            <person name="Oren A."/>
            <person name="Chaudhuri R.R."/>
            <person name="La Ragione R."/>
            <person name="Hildebrand F."/>
            <person name="Pallen M.J."/>
        </authorList>
    </citation>
    <scope>NUCLEOTIDE SEQUENCE</scope>
    <source>
        <strain evidence="7">CHK187-14744</strain>
    </source>
</reference>
<reference evidence="7" key="1">
    <citation type="submission" date="2020-10" db="EMBL/GenBank/DDBJ databases">
        <authorList>
            <person name="Gilroy R."/>
        </authorList>
    </citation>
    <scope>NUCLEOTIDE SEQUENCE</scope>
    <source>
        <strain evidence="7">CHK187-14744</strain>
    </source>
</reference>
<dbReference type="GO" id="GO:0005524">
    <property type="term" value="F:ATP binding"/>
    <property type="evidence" value="ECO:0007669"/>
    <property type="project" value="UniProtKB-UniRule"/>
</dbReference>
<dbReference type="SUPFAM" id="SSF52540">
    <property type="entry name" value="P-loop containing nucleoside triphosphate hydrolases"/>
    <property type="match status" value="1"/>
</dbReference>